<gene>
    <name evidence="1" type="ORF">S06H3_08932</name>
</gene>
<sequence length="54" mass="5885">ASEMKGKWYRCSASGTVTEDALWLRVTVTGVGEMSGPMDLYVDNVSLSLGDRED</sequence>
<reference evidence="1" key="1">
    <citation type="journal article" date="2014" name="Front. Microbiol.">
        <title>High frequency of phylogenetically diverse reductive dehalogenase-homologous genes in deep subseafloor sedimentary metagenomes.</title>
        <authorList>
            <person name="Kawai M."/>
            <person name="Futagami T."/>
            <person name="Toyoda A."/>
            <person name="Takaki Y."/>
            <person name="Nishi S."/>
            <person name="Hori S."/>
            <person name="Arai W."/>
            <person name="Tsubouchi T."/>
            <person name="Morono Y."/>
            <person name="Uchiyama I."/>
            <person name="Ito T."/>
            <person name="Fujiyama A."/>
            <person name="Inagaki F."/>
            <person name="Takami H."/>
        </authorList>
    </citation>
    <scope>NUCLEOTIDE SEQUENCE</scope>
    <source>
        <strain evidence="1">Expedition CK06-06</strain>
    </source>
</reference>
<organism evidence="1">
    <name type="scientific">marine sediment metagenome</name>
    <dbReference type="NCBI Taxonomy" id="412755"/>
    <lineage>
        <taxon>unclassified sequences</taxon>
        <taxon>metagenomes</taxon>
        <taxon>ecological metagenomes</taxon>
    </lineage>
</organism>
<accession>X1L0E3</accession>
<dbReference type="AlphaFoldDB" id="X1L0E3"/>
<feature type="non-terminal residue" evidence="1">
    <location>
        <position position="1"/>
    </location>
</feature>
<evidence type="ECO:0000313" key="1">
    <source>
        <dbReference type="EMBL" id="GAI12433.1"/>
    </source>
</evidence>
<protein>
    <submittedName>
        <fullName evidence="1">Uncharacterized protein</fullName>
    </submittedName>
</protein>
<proteinExistence type="predicted"/>
<dbReference type="EMBL" id="BARV01003842">
    <property type="protein sequence ID" value="GAI12433.1"/>
    <property type="molecule type" value="Genomic_DNA"/>
</dbReference>
<comment type="caution">
    <text evidence="1">The sequence shown here is derived from an EMBL/GenBank/DDBJ whole genome shotgun (WGS) entry which is preliminary data.</text>
</comment>
<name>X1L0E3_9ZZZZ</name>